<dbReference type="Proteomes" id="UP000007305">
    <property type="component" value="Chromosome 3"/>
</dbReference>
<protein>
    <submittedName>
        <fullName evidence="1">Uncharacterized protein</fullName>
    </submittedName>
</protein>
<accession>A0A804NAG9</accession>
<evidence type="ECO:0000313" key="2">
    <source>
        <dbReference type="Proteomes" id="UP000007305"/>
    </source>
</evidence>
<name>A0A804NAG9_MAIZE</name>
<dbReference type="Gramene" id="Zm00001eb146900_T001">
    <property type="protein sequence ID" value="Zm00001eb146900_P001"/>
    <property type="gene ID" value="Zm00001eb146900"/>
</dbReference>
<proteinExistence type="predicted"/>
<dbReference type="AlphaFoldDB" id="A0A804NAG9"/>
<reference evidence="2" key="1">
    <citation type="submission" date="2015-12" db="EMBL/GenBank/DDBJ databases">
        <title>Update maize B73 reference genome by single molecule sequencing technologies.</title>
        <authorList>
            <consortium name="Maize Genome Sequencing Project"/>
            <person name="Ware D."/>
        </authorList>
    </citation>
    <scope>NUCLEOTIDE SEQUENCE [LARGE SCALE GENOMIC DNA]</scope>
    <source>
        <strain evidence="2">cv. B73</strain>
    </source>
</reference>
<sequence>MKTGTRKPHCKCDNVQLLAKLQSFLSTLILAPVHSSSRFLNILCCSSAIPNDLAKGKIAAKWNFPVPTSKGVLRQETRFEFDNGRTLCGSD</sequence>
<reference evidence="1" key="3">
    <citation type="submission" date="2021-05" db="UniProtKB">
        <authorList>
            <consortium name="EnsemblPlants"/>
        </authorList>
    </citation>
    <scope>IDENTIFICATION</scope>
    <source>
        <strain evidence="1">cv. B73</strain>
    </source>
</reference>
<dbReference type="InParanoid" id="A0A804NAG9"/>
<keyword evidence="2" id="KW-1185">Reference proteome</keyword>
<reference evidence="1" key="2">
    <citation type="submission" date="2019-07" db="EMBL/GenBank/DDBJ databases">
        <authorList>
            <person name="Seetharam A."/>
            <person name="Woodhouse M."/>
            <person name="Cannon E."/>
        </authorList>
    </citation>
    <scope>NUCLEOTIDE SEQUENCE [LARGE SCALE GENOMIC DNA]</scope>
    <source>
        <strain evidence="1">cv. B73</strain>
    </source>
</reference>
<dbReference type="EnsemblPlants" id="Zm00001eb146900_T001">
    <property type="protein sequence ID" value="Zm00001eb146900_P001"/>
    <property type="gene ID" value="Zm00001eb146900"/>
</dbReference>
<organism evidence="1 2">
    <name type="scientific">Zea mays</name>
    <name type="common">Maize</name>
    <dbReference type="NCBI Taxonomy" id="4577"/>
    <lineage>
        <taxon>Eukaryota</taxon>
        <taxon>Viridiplantae</taxon>
        <taxon>Streptophyta</taxon>
        <taxon>Embryophyta</taxon>
        <taxon>Tracheophyta</taxon>
        <taxon>Spermatophyta</taxon>
        <taxon>Magnoliopsida</taxon>
        <taxon>Liliopsida</taxon>
        <taxon>Poales</taxon>
        <taxon>Poaceae</taxon>
        <taxon>PACMAD clade</taxon>
        <taxon>Panicoideae</taxon>
        <taxon>Andropogonodae</taxon>
        <taxon>Andropogoneae</taxon>
        <taxon>Tripsacinae</taxon>
        <taxon>Zea</taxon>
    </lineage>
</organism>
<evidence type="ECO:0000313" key="1">
    <source>
        <dbReference type="EnsemblPlants" id="Zm00001eb146900_P001"/>
    </source>
</evidence>